<evidence type="ECO:0000256" key="1">
    <source>
        <dbReference type="SAM" id="MobiDB-lite"/>
    </source>
</evidence>
<feature type="region of interest" description="Disordered" evidence="1">
    <location>
        <begin position="155"/>
        <end position="209"/>
    </location>
</feature>
<evidence type="ECO:0000313" key="3">
    <source>
        <dbReference type="Proteomes" id="UP000823775"/>
    </source>
</evidence>
<proteinExistence type="predicted"/>
<evidence type="ECO:0000313" key="2">
    <source>
        <dbReference type="EMBL" id="MCD7453931.1"/>
    </source>
</evidence>
<feature type="compositionally biased region" description="Polar residues" evidence="1">
    <location>
        <begin position="156"/>
        <end position="180"/>
    </location>
</feature>
<sequence length="209" mass="22183">MSLPSSSAPSSAPLYETTATPPVFENPFSKSSDSPKIPPVEETSMTSPPYDSYITPIDINTSLNPQTNDPPVDTSAKNSAQIGVFDPDLLSTSGLSQPLDSATEVVPKKSPLETSYDYLFKGDLPIEKGTLSNILAHGDQLIIQSLIQMALGGECSPNSERTLSRSPSSVPKSPILSSTPKWDGTPGVLNLQQNAENEADASDDNHPLI</sequence>
<comment type="caution">
    <text evidence="2">The sequence shown here is derived from an EMBL/GenBank/DDBJ whole genome shotgun (WGS) entry which is preliminary data.</text>
</comment>
<feature type="compositionally biased region" description="Polar residues" evidence="1">
    <location>
        <begin position="58"/>
        <end position="78"/>
    </location>
</feature>
<dbReference type="Proteomes" id="UP000823775">
    <property type="component" value="Unassembled WGS sequence"/>
</dbReference>
<protein>
    <submittedName>
        <fullName evidence="2">Uncharacterized protein</fullName>
    </submittedName>
</protein>
<feature type="compositionally biased region" description="Low complexity" evidence="1">
    <location>
        <begin position="1"/>
        <end position="14"/>
    </location>
</feature>
<dbReference type="EMBL" id="JACEIK010000274">
    <property type="protein sequence ID" value="MCD7453931.1"/>
    <property type="molecule type" value="Genomic_DNA"/>
</dbReference>
<gene>
    <name evidence="2" type="ORF">HAX54_022687</name>
</gene>
<feature type="region of interest" description="Disordered" evidence="1">
    <location>
        <begin position="1"/>
        <end position="78"/>
    </location>
</feature>
<reference evidence="2 3" key="1">
    <citation type="journal article" date="2021" name="BMC Genomics">
        <title>Datura genome reveals duplications of psychoactive alkaloid biosynthetic genes and high mutation rate following tissue culture.</title>
        <authorList>
            <person name="Rajewski A."/>
            <person name="Carter-House D."/>
            <person name="Stajich J."/>
            <person name="Litt A."/>
        </authorList>
    </citation>
    <scope>NUCLEOTIDE SEQUENCE [LARGE SCALE GENOMIC DNA]</scope>
    <source>
        <strain evidence="2">AR-01</strain>
    </source>
</reference>
<name>A0ABS8S484_DATST</name>
<organism evidence="2 3">
    <name type="scientific">Datura stramonium</name>
    <name type="common">Jimsonweed</name>
    <name type="synonym">Common thornapple</name>
    <dbReference type="NCBI Taxonomy" id="4076"/>
    <lineage>
        <taxon>Eukaryota</taxon>
        <taxon>Viridiplantae</taxon>
        <taxon>Streptophyta</taxon>
        <taxon>Embryophyta</taxon>
        <taxon>Tracheophyta</taxon>
        <taxon>Spermatophyta</taxon>
        <taxon>Magnoliopsida</taxon>
        <taxon>eudicotyledons</taxon>
        <taxon>Gunneridae</taxon>
        <taxon>Pentapetalae</taxon>
        <taxon>asterids</taxon>
        <taxon>lamiids</taxon>
        <taxon>Solanales</taxon>
        <taxon>Solanaceae</taxon>
        <taxon>Solanoideae</taxon>
        <taxon>Datureae</taxon>
        <taxon>Datura</taxon>
    </lineage>
</organism>
<keyword evidence="3" id="KW-1185">Reference proteome</keyword>
<accession>A0ABS8S484</accession>